<evidence type="ECO:0000313" key="2">
    <source>
        <dbReference type="EMBL" id="MBC1371332.1"/>
    </source>
</evidence>
<dbReference type="InterPro" id="IPR004954">
    <property type="entry name" value="Mucin-bd"/>
</dbReference>
<organism evidence="2 3">
    <name type="scientific">Listeria booriae</name>
    <dbReference type="NCBI Taxonomy" id="1552123"/>
    <lineage>
        <taxon>Bacteria</taxon>
        <taxon>Bacillati</taxon>
        <taxon>Bacillota</taxon>
        <taxon>Bacilli</taxon>
        <taxon>Bacillales</taxon>
        <taxon>Listeriaceae</taxon>
        <taxon>Listeria</taxon>
    </lineage>
</organism>
<dbReference type="InterPro" id="IPR046776">
    <property type="entry name" value="Pectate_lyase_5"/>
</dbReference>
<sequence length="573" mass="63077">MTTTIIKCTKKFLFPIIALLILFGFPMTPKAIIAPPELVIGTDIIRPVELQPGVGLVNSQETFLWGMLDMNFHKLILTSDIKFKRNIVYHMANNTTVDGQGHTLDFNGFNGILQNNSFFVPENKGKSKLLDLRFENLKIKKAADYAGAFQVFDKDFLLTFKNISQLDSSKLVTGGAATINLEGSIAAPYEIKDTFDNAYISGNHIFAKSGSRVTVKATNTAIQPHTSFTIEKNAEVNLTSTRGSAIKAIREYSPTLTNNGKLQATATQATAVMLGNGAMILNADSNTQLAGKTALATNDLTVKSQATLKASSSSETFQIGKTVKMENGSNFSMTSSVSTVFNTMDPFDPYSMTLPNAKAIVASLDIKSKNGLTTWKKGATSVASPHNVYGTSFESEFSIYKPNMLQNINSKNKDFLTNYKNNEVGKVEGGSFVNASVTEEVEEQEGLLKGQVFNFKMMGLGDWEFAKLRIDLTNNKATIQKNAGDPHWYFEDTYASIEIRDNNNKVIYSDNMIGRTVQPKSSYDVKLGQGYTISVMHREHQGRLAFTNEATNESYKTDEVNTYRVTSNGLLPQ</sequence>
<proteinExistence type="predicted"/>
<dbReference type="RefSeq" id="WP_185376043.1">
    <property type="nucleotide sequence ID" value="NZ_JAARPL010000002.1"/>
</dbReference>
<reference evidence="2 3" key="1">
    <citation type="submission" date="2020-03" db="EMBL/GenBank/DDBJ databases">
        <title>Soil Listeria distribution.</title>
        <authorList>
            <person name="Liao J."/>
            <person name="Wiedmann M."/>
        </authorList>
    </citation>
    <scope>NUCLEOTIDE SEQUENCE [LARGE SCALE GENOMIC DNA]</scope>
    <source>
        <strain evidence="2 3">FSL L7-1681</strain>
    </source>
</reference>
<dbReference type="Pfam" id="PF03272">
    <property type="entry name" value="Mucin_bdg"/>
    <property type="match status" value="1"/>
</dbReference>
<feature type="domain" description="Putative mucin/carbohydrate-binding" evidence="1">
    <location>
        <begin position="457"/>
        <end position="570"/>
    </location>
</feature>
<accession>A0A841Y7T5</accession>
<name>A0A841Y7T5_9LIST</name>
<evidence type="ECO:0000313" key="3">
    <source>
        <dbReference type="Proteomes" id="UP000591929"/>
    </source>
</evidence>
<gene>
    <name evidence="2" type="ORF">HB847_03040</name>
</gene>
<protein>
    <recommendedName>
        <fullName evidence="1">Putative mucin/carbohydrate-binding domain-containing protein</fullName>
    </recommendedName>
</protein>
<comment type="caution">
    <text evidence="2">The sequence shown here is derived from an EMBL/GenBank/DDBJ whole genome shotgun (WGS) entry which is preliminary data.</text>
</comment>
<dbReference type="AlphaFoldDB" id="A0A841Y7T5"/>
<evidence type="ECO:0000259" key="1">
    <source>
        <dbReference type="Pfam" id="PF03272"/>
    </source>
</evidence>
<dbReference type="EMBL" id="JAARPL010000002">
    <property type="protein sequence ID" value="MBC1371332.1"/>
    <property type="molecule type" value="Genomic_DNA"/>
</dbReference>
<dbReference type="Proteomes" id="UP000591929">
    <property type="component" value="Unassembled WGS sequence"/>
</dbReference>
<dbReference type="Pfam" id="PF20585">
    <property type="entry name" value="Pectate_lyase_5"/>
    <property type="match status" value="1"/>
</dbReference>